<reference evidence="1 2" key="1">
    <citation type="submission" date="2021-06" db="EMBL/GenBank/DDBJ databases">
        <authorList>
            <person name="Palmer J.M."/>
        </authorList>
    </citation>
    <scope>NUCLEOTIDE SEQUENCE [LARGE SCALE GENOMIC DNA]</scope>
    <source>
        <strain evidence="1 2">GA_2019</strain>
        <tissue evidence="1">Muscle</tissue>
    </source>
</reference>
<name>A0ABV0PW90_9TELE</name>
<evidence type="ECO:0000313" key="2">
    <source>
        <dbReference type="Proteomes" id="UP001476798"/>
    </source>
</evidence>
<accession>A0ABV0PW90</accession>
<proteinExistence type="predicted"/>
<gene>
    <name evidence="1" type="ORF">GOODEAATRI_008071</name>
</gene>
<dbReference type="EMBL" id="JAHRIO010090384">
    <property type="protein sequence ID" value="MEQ2187770.1"/>
    <property type="molecule type" value="Genomic_DNA"/>
</dbReference>
<dbReference type="Proteomes" id="UP001476798">
    <property type="component" value="Unassembled WGS sequence"/>
</dbReference>
<keyword evidence="2" id="KW-1185">Reference proteome</keyword>
<protein>
    <submittedName>
        <fullName evidence="1">Uncharacterized protein</fullName>
    </submittedName>
</protein>
<sequence length="99" mass="11254">MVVCAVTRTGHNKSLKCLLSISTQFIYFVNVSYQKIEQASFFIPFPLSSTSTPHFFTFNFCPAFLYESCYWLQKKISWILSTLSCVSKPNVLSSCRSSA</sequence>
<comment type="caution">
    <text evidence="1">The sequence shown here is derived from an EMBL/GenBank/DDBJ whole genome shotgun (WGS) entry which is preliminary data.</text>
</comment>
<organism evidence="1 2">
    <name type="scientific">Goodea atripinnis</name>
    <dbReference type="NCBI Taxonomy" id="208336"/>
    <lineage>
        <taxon>Eukaryota</taxon>
        <taxon>Metazoa</taxon>
        <taxon>Chordata</taxon>
        <taxon>Craniata</taxon>
        <taxon>Vertebrata</taxon>
        <taxon>Euteleostomi</taxon>
        <taxon>Actinopterygii</taxon>
        <taxon>Neopterygii</taxon>
        <taxon>Teleostei</taxon>
        <taxon>Neoteleostei</taxon>
        <taxon>Acanthomorphata</taxon>
        <taxon>Ovalentaria</taxon>
        <taxon>Atherinomorphae</taxon>
        <taxon>Cyprinodontiformes</taxon>
        <taxon>Goodeidae</taxon>
        <taxon>Goodea</taxon>
    </lineage>
</organism>
<evidence type="ECO:0000313" key="1">
    <source>
        <dbReference type="EMBL" id="MEQ2187770.1"/>
    </source>
</evidence>